<evidence type="ECO:0000313" key="4">
    <source>
        <dbReference type="Proteomes" id="UP000254508"/>
    </source>
</evidence>
<feature type="signal peptide" evidence="2">
    <location>
        <begin position="1"/>
        <end position="20"/>
    </location>
</feature>
<evidence type="ECO:0000313" key="3">
    <source>
        <dbReference type="EMBL" id="AXK43993.1"/>
    </source>
</evidence>
<keyword evidence="2" id="KW-0732">Signal</keyword>
<protein>
    <submittedName>
        <fullName evidence="3">Uncharacterized protein</fullName>
    </submittedName>
</protein>
<dbReference type="AlphaFoldDB" id="A0A345YJ91"/>
<dbReference type="EMBL" id="CP031358">
    <property type="protein sequence ID" value="AXK43993.1"/>
    <property type="molecule type" value="Genomic_DNA"/>
</dbReference>
<dbReference type="Proteomes" id="UP000254508">
    <property type="component" value="Plasmid unnamed"/>
</dbReference>
<gene>
    <name evidence="3" type="ORF">DVR09_16190</name>
</gene>
<feature type="region of interest" description="Disordered" evidence="1">
    <location>
        <begin position="50"/>
        <end position="81"/>
    </location>
</feature>
<dbReference type="RefSeq" id="WP_115418306.1">
    <property type="nucleotide sequence ID" value="NZ_CP031358.1"/>
</dbReference>
<geneLocation type="plasmid" evidence="3 4">
    <name>unnamed</name>
</geneLocation>
<organism evidence="3 4">
    <name type="scientific">Erythrobacter aureus</name>
    <dbReference type="NCBI Taxonomy" id="2182384"/>
    <lineage>
        <taxon>Bacteria</taxon>
        <taxon>Pseudomonadati</taxon>
        <taxon>Pseudomonadota</taxon>
        <taxon>Alphaproteobacteria</taxon>
        <taxon>Sphingomonadales</taxon>
        <taxon>Erythrobacteraceae</taxon>
        <taxon>Erythrobacter/Porphyrobacter group</taxon>
        <taxon>Erythrobacter</taxon>
    </lineage>
</organism>
<accession>A0A345YJ91</accession>
<keyword evidence="4" id="KW-1185">Reference proteome</keyword>
<keyword evidence="3" id="KW-0614">Plasmid</keyword>
<evidence type="ECO:0000256" key="1">
    <source>
        <dbReference type="SAM" id="MobiDB-lite"/>
    </source>
</evidence>
<sequence>MKKFFLVAACIATIPTAASAAILPDLASFGPASKVREALRNLEQKTIYLPLPDNTSRPKDVKPSANKPKNIHAKVNDVRKA</sequence>
<dbReference type="KEGG" id="err:DVR09_16190"/>
<feature type="chain" id="PRO_5016732302" evidence="2">
    <location>
        <begin position="21"/>
        <end position="81"/>
    </location>
</feature>
<proteinExistence type="predicted"/>
<name>A0A345YJ91_9SPHN</name>
<reference evidence="3 4" key="1">
    <citation type="submission" date="2018-07" db="EMBL/GenBank/DDBJ databases">
        <title>Genome sequence of Erythrobacter strain YH-07, an antagonistic bacterium isolated from Yellow Sea.</title>
        <authorList>
            <person name="Tang T."/>
            <person name="Liu Q."/>
            <person name="Sun X."/>
        </authorList>
    </citation>
    <scope>NUCLEOTIDE SEQUENCE [LARGE SCALE GENOMIC DNA]</scope>
    <source>
        <strain evidence="3 4">YH-07</strain>
        <plasmid evidence="3 4">unnamed</plasmid>
    </source>
</reference>
<evidence type="ECO:0000256" key="2">
    <source>
        <dbReference type="SAM" id="SignalP"/>
    </source>
</evidence>